<dbReference type="Proteomes" id="UP000002007">
    <property type="component" value="Chromosome"/>
</dbReference>
<dbReference type="HOGENOM" id="CLU_1288009_0_0_11"/>
<gene>
    <name evidence="1" type="primary">traA.2</name>
    <name evidence="1" type="ordered locus">RSal33209_1118</name>
</gene>
<organism evidence="1 2">
    <name type="scientific">Renibacterium salmoninarum (strain ATCC 33209 / DSM 20767 / JCM 11484 / NBRC 15589 / NCIMB 2235)</name>
    <dbReference type="NCBI Taxonomy" id="288705"/>
    <lineage>
        <taxon>Bacteria</taxon>
        <taxon>Bacillati</taxon>
        <taxon>Actinomycetota</taxon>
        <taxon>Actinomycetes</taxon>
        <taxon>Micrococcales</taxon>
        <taxon>Micrococcaceae</taxon>
        <taxon>Renibacterium</taxon>
    </lineage>
</organism>
<dbReference type="Pfam" id="PF13604">
    <property type="entry name" value="AAA_30"/>
    <property type="match status" value="1"/>
</dbReference>
<evidence type="ECO:0000313" key="1">
    <source>
        <dbReference type="EMBL" id="ABY22856.1"/>
    </source>
</evidence>
<reference evidence="2" key="1">
    <citation type="journal article" date="2008" name="J. Bacteriol.">
        <title>Genome sequence of the fish pathogen Renibacterium salmoninarum suggests reductive evolution away from an environmental Arthrobacter ancestor.</title>
        <authorList>
            <person name="Wiens G.D."/>
            <person name="Rockey D.D."/>
            <person name="Wu Z."/>
            <person name="Chang J."/>
            <person name="Levy R."/>
            <person name="Crane S."/>
            <person name="Chen D.S."/>
            <person name="Capri G.R."/>
            <person name="Burnett J.R."/>
            <person name="Sudheesh P.S."/>
            <person name="Schipma M.J."/>
            <person name="Burd H."/>
            <person name="Bhattacharyya A."/>
            <person name="Rhodes L.D."/>
            <person name="Kaul R."/>
            <person name="Strom M.S."/>
        </authorList>
    </citation>
    <scope>NUCLEOTIDE SEQUENCE [LARGE SCALE GENOMIC DNA]</scope>
    <source>
        <strain evidence="2">ATCC 33209 / DSM 20767 / JCM 11484 / NBRC 15589 / NCIMB 2235</strain>
    </source>
</reference>
<dbReference type="STRING" id="288705.RSal33209_1118"/>
<dbReference type="Gene3D" id="3.40.50.300">
    <property type="entry name" value="P-loop containing nucleotide triphosphate hydrolases"/>
    <property type="match status" value="1"/>
</dbReference>
<name>A9WP81_RENSM</name>
<evidence type="ECO:0000313" key="2">
    <source>
        <dbReference type="Proteomes" id="UP000002007"/>
    </source>
</evidence>
<dbReference type="eggNOG" id="COG0507">
    <property type="taxonomic scope" value="Bacteria"/>
</dbReference>
<proteinExistence type="predicted"/>
<protein>
    <submittedName>
        <fullName evidence="1">Conjugal transfer protein</fullName>
    </submittedName>
</protein>
<dbReference type="InterPro" id="IPR027417">
    <property type="entry name" value="P-loop_NTPase"/>
</dbReference>
<dbReference type="KEGG" id="rsa:RSal33209_1118"/>
<dbReference type="SUPFAM" id="SSF52540">
    <property type="entry name" value="P-loop containing nucleoside triphosphate hydrolases"/>
    <property type="match status" value="1"/>
</dbReference>
<dbReference type="EMBL" id="CP000910">
    <property type="protein sequence ID" value="ABY22856.1"/>
    <property type="molecule type" value="Genomic_DNA"/>
</dbReference>
<sequence>MSKTGNKSARLWPRWPGLLPDERKSIADPRLDGFVPDFVRHFTSQHVIDTEHAVRTGLAVLVQAEVRVHTGAAFVPPEGLDAGQKQACAAITGAARLVVVEGAAGSGKTTVLAAAKTGLEVKGRSMVVVAPTLKAAQEAQAATGAEASSVHYVVVCQWVPVERQWPVPPAGGWLRPIRVLVKFLKAHTRTNNSRLRRWWSLMRPGCWIRTLPER</sequence>
<dbReference type="AlphaFoldDB" id="A9WP81"/>
<accession>A9WP81</accession>
<keyword evidence="2" id="KW-1185">Reference proteome</keyword>